<dbReference type="GO" id="GO:0016491">
    <property type="term" value="F:oxidoreductase activity"/>
    <property type="evidence" value="ECO:0007669"/>
    <property type="project" value="UniProtKB-KW"/>
</dbReference>
<evidence type="ECO:0008006" key="9">
    <source>
        <dbReference type="Google" id="ProtNLM"/>
    </source>
</evidence>
<evidence type="ECO:0000256" key="6">
    <source>
        <dbReference type="SAM" id="Phobius"/>
    </source>
</evidence>
<dbReference type="InterPro" id="IPR036188">
    <property type="entry name" value="FAD/NAD-bd_sf"/>
</dbReference>
<dbReference type="EMBL" id="ATAY01000094">
    <property type="protein sequence ID" value="EPR08051.1"/>
    <property type="molecule type" value="Genomic_DNA"/>
</dbReference>
<feature type="transmembrane region" description="Helical" evidence="6">
    <location>
        <begin position="21"/>
        <end position="40"/>
    </location>
</feature>
<keyword evidence="1" id="KW-0004">4Fe-4S</keyword>
<dbReference type="PANTHER" id="PTHR43498">
    <property type="entry name" value="FERREDOXIN:COB-COM HETERODISULFIDE REDUCTASE SUBUNIT A"/>
    <property type="match status" value="1"/>
</dbReference>
<dbReference type="Proteomes" id="UP000016860">
    <property type="component" value="Unassembled WGS sequence"/>
</dbReference>
<keyword evidence="2" id="KW-0479">Metal-binding</keyword>
<keyword evidence="6" id="KW-1133">Transmembrane helix</keyword>
<evidence type="ECO:0000256" key="3">
    <source>
        <dbReference type="ARBA" id="ARBA00023002"/>
    </source>
</evidence>
<dbReference type="Gene3D" id="3.50.50.60">
    <property type="entry name" value="FAD/NAD(P)-binding domain"/>
    <property type="match status" value="1"/>
</dbReference>
<dbReference type="GO" id="GO:0046872">
    <property type="term" value="F:metal ion binding"/>
    <property type="evidence" value="ECO:0007669"/>
    <property type="project" value="UniProtKB-KW"/>
</dbReference>
<dbReference type="Pfam" id="PF12831">
    <property type="entry name" value="FAD_oxidored"/>
    <property type="match status" value="1"/>
</dbReference>
<dbReference type="STRING" id="1330534.L323_19030"/>
<evidence type="ECO:0000256" key="2">
    <source>
        <dbReference type="ARBA" id="ARBA00022723"/>
    </source>
</evidence>
<dbReference type="SUPFAM" id="SSF51905">
    <property type="entry name" value="FAD/NAD(P)-binding domain"/>
    <property type="match status" value="1"/>
</dbReference>
<evidence type="ECO:0000313" key="8">
    <source>
        <dbReference type="Proteomes" id="UP000016860"/>
    </source>
</evidence>
<dbReference type="RefSeq" id="WP_020817165.1">
    <property type="nucleotide sequence ID" value="NZ_ATAY01000094.1"/>
</dbReference>
<keyword evidence="3" id="KW-0560">Oxidoreductase</keyword>
<accession>U4QWY3</accession>
<dbReference type="GO" id="GO:0051539">
    <property type="term" value="F:4 iron, 4 sulfur cluster binding"/>
    <property type="evidence" value="ECO:0007669"/>
    <property type="project" value="UniProtKB-KW"/>
</dbReference>
<dbReference type="InterPro" id="IPR039650">
    <property type="entry name" value="HdrA-like"/>
</dbReference>
<dbReference type="OrthoDB" id="9759982at2"/>
<reference evidence="7 8" key="1">
    <citation type="journal article" date="2013" name="Genome Announc.">
        <title>Draft Genome Sequence of the Cellulolytic Bacterium Clostridium papyrosolvens C7 (ATCC 700395).</title>
        <authorList>
            <person name="Zepeda V."/>
            <person name="Dassa B."/>
            <person name="Borovok I."/>
            <person name="Lamed R."/>
            <person name="Bayer E.A."/>
            <person name="Cate J.H."/>
        </authorList>
    </citation>
    <scope>NUCLEOTIDE SEQUENCE [LARGE SCALE GENOMIC DNA]</scope>
    <source>
        <strain evidence="7 8">C7</strain>
    </source>
</reference>
<keyword evidence="5" id="KW-0411">Iron-sulfur</keyword>
<evidence type="ECO:0000256" key="1">
    <source>
        <dbReference type="ARBA" id="ARBA00022485"/>
    </source>
</evidence>
<sequence>MKKKTKPSTKLDKRIDILVRVVLVLTIAIIVFFFAIRPMIFKKDYYFQTGNDVTLENLGSDKGSDNYDIAVIGDSIDGISAALGAADVGAKTLLVCSDKELGSQMGGSYDTSWSPDVTPTGNNVSSDIFKEIRYKAGEAINIGNYIKTVKEMVSEEKNLDVMYDSQITEMAIQNGRVQKIEFNTPKGKRTIIAKQYIDSTKEGEILKQGNVPYSAGYSDIGIKNLFPPVYLNFMVSGVDYKQIEKLVDEQKMLISSLLKQYNTSNLNVSVSGFNVSDQGDNKVLIEGITVKNVDLQNKKKIQEYYNIASKECMDLFQFLKLNLEPFKNAGGLSIAAQFIRPSAYHFKGLYNLTLGDILTGKRFSDRISTASRPVTMTMEDGNGYIICNPKMFYIPLRSMIPQGLNNVLMTGDKISCSSLVQSAINSNSSKSGSGYAAGIISAYSISKKIDIPHIVEDYNLDTQAEIEKVLRKKGIFMSDIKEDLTSLTANWSYPYAEKLLNIGLLSGGVTNDLKFNKKAKSQDFAYVILNGVVRTAPDKYNYGFDATLRVYLKDEPLTKDKLAQILLDVSGKKAADKKYYDEACKQGLIDETLIQKLRNKSDVEYSEMYYAAVKAIEKITGKAIE</sequence>
<keyword evidence="4" id="KW-0408">Iron</keyword>
<gene>
    <name evidence="7" type="ORF">L323_19030</name>
</gene>
<comment type="caution">
    <text evidence="7">The sequence shown here is derived from an EMBL/GenBank/DDBJ whole genome shotgun (WGS) entry which is preliminary data.</text>
</comment>
<organism evidence="7 8">
    <name type="scientific">Ruminiclostridium papyrosolvens C7</name>
    <dbReference type="NCBI Taxonomy" id="1330534"/>
    <lineage>
        <taxon>Bacteria</taxon>
        <taxon>Bacillati</taxon>
        <taxon>Bacillota</taxon>
        <taxon>Clostridia</taxon>
        <taxon>Eubacteriales</taxon>
        <taxon>Oscillospiraceae</taxon>
        <taxon>Ruminiclostridium</taxon>
    </lineage>
</organism>
<dbReference type="PATRIC" id="fig|1330534.3.peg.3778"/>
<evidence type="ECO:0000256" key="4">
    <source>
        <dbReference type="ARBA" id="ARBA00023004"/>
    </source>
</evidence>
<evidence type="ECO:0000313" key="7">
    <source>
        <dbReference type="EMBL" id="EPR08051.1"/>
    </source>
</evidence>
<name>U4QWY3_9FIRM</name>
<keyword evidence="6" id="KW-0812">Transmembrane</keyword>
<keyword evidence="6" id="KW-0472">Membrane</keyword>
<proteinExistence type="predicted"/>
<protein>
    <recommendedName>
        <fullName evidence="9">FAD-dependent oxidoreductase</fullName>
    </recommendedName>
</protein>
<dbReference type="AlphaFoldDB" id="U4QWY3"/>
<evidence type="ECO:0000256" key="5">
    <source>
        <dbReference type="ARBA" id="ARBA00023014"/>
    </source>
</evidence>
<dbReference type="PANTHER" id="PTHR43498:SF1">
    <property type="entry name" value="COB--COM HETERODISULFIDE REDUCTASE IRON-SULFUR SUBUNIT A"/>
    <property type="match status" value="1"/>
</dbReference>